<evidence type="ECO:0000256" key="7">
    <source>
        <dbReference type="RuleBase" id="RU363032"/>
    </source>
</evidence>
<keyword evidence="5 7" id="KW-1133">Transmembrane helix</keyword>
<dbReference type="Pfam" id="PF00528">
    <property type="entry name" value="BPD_transp_1"/>
    <property type="match status" value="1"/>
</dbReference>
<evidence type="ECO:0000256" key="3">
    <source>
        <dbReference type="ARBA" id="ARBA00022475"/>
    </source>
</evidence>
<dbReference type="CDD" id="cd06261">
    <property type="entry name" value="TM_PBP2"/>
    <property type="match status" value="1"/>
</dbReference>
<evidence type="ECO:0000256" key="2">
    <source>
        <dbReference type="ARBA" id="ARBA00022448"/>
    </source>
</evidence>
<dbReference type="PROSITE" id="PS50928">
    <property type="entry name" value="ABC_TM1"/>
    <property type="match status" value="1"/>
</dbReference>
<dbReference type="InterPro" id="IPR025966">
    <property type="entry name" value="OppC_N"/>
</dbReference>
<feature type="transmembrane region" description="Helical" evidence="7">
    <location>
        <begin position="269"/>
        <end position="295"/>
    </location>
</feature>
<dbReference type="InterPro" id="IPR000515">
    <property type="entry name" value="MetI-like"/>
</dbReference>
<comment type="caution">
    <text evidence="9">The sequence shown here is derived from an EMBL/GenBank/DDBJ whole genome shotgun (WGS) entry which is preliminary data.</text>
</comment>
<feature type="transmembrane region" description="Helical" evidence="7">
    <location>
        <begin position="37"/>
        <end position="58"/>
    </location>
</feature>
<dbReference type="EMBL" id="JACCQK010000181">
    <property type="protein sequence ID" value="MBG0779035.1"/>
    <property type="molecule type" value="Genomic_DNA"/>
</dbReference>
<protein>
    <submittedName>
        <fullName evidence="9">ABC transporter permease</fullName>
    </submittedName>
</protein>
<evidence type="ECO:0000313" key="10">
    <source>
        <dbReference type="Proteomes" id="UP000706172"/>
    </source>
</evidence>
<feature type="transmembrane region" description="Helical" evidence="7">
    <location>
        <begin position="107"/>
        <end position="131"/>
    </location>
</feature>
<keyword evidence="4 7" id="KW-0812">Transmembrane</keyword>
<dbReference type="InterPro" id="IPR035906">
    <property type="entry name" value="MetI-like_sf"/>
</dbReference>
<proteinExistence type="inferred from homology"/>
<evidence type="ECO:0000313" key="9">
    <source>
        <dbReference type="EMBL" id="MBG0779035.1"/>
    </source>
</evidence>
<dbReference type="AlphaFoldDB" id="A0A931CUA3"/>
<evidence type="ECO:0000256" key="1">
    <source>
        <dbReference type="ARBA" id="ARBA00004651"/>
    </source>
</evidence>
<dbReference type="GO" id="GO:0005886">
    <property type="term" value="C:plasma membrane"/>
    <property type="evidence" value="ECO:0007669"/>
    <property type="project" value="UniProtKB-SubCell"/>
</dbReference>
<keyword evidence="2 7" id="KW-0813">Transport</keyword>
<dbReference type="InterPro" id="IPR050366">
    <property type="entry name" value="BP-dependent_transpt_permease"/>
</dbReference>
<feature type="domain" description="ABC transmembrane type-1" evidence="8">
    <location>
        <begin position="103"/>
        <end position="292"/>
    </location>
</feature>
<keyword evidence="3" id="KW-1003">Cell membrane</keyword>
<dbReference type="SUPFAM" id="SSF161098">
    <property type="entry name" value="MetI-like"/>
    <property type="match status" value="1"/>
</dbReference>
<evidence type="ECO:0000256" key="4">
    <source>
        <dbReference type="ARBA" id="ARBA00022692"/>
    </source>
</evidence>
<evidence type="ECO:0000256" key="5">
    <source>
        <dbReference type="ARBA" id="ARBA00022989"/>
    </source>
</evidence>
<dbReference type="PANTHER" id="PTHR43386">
    <property type="entry name" value="OLIGOPEPTIDE TRANSPORT SYSTEM PERMEASE PROTEIN APPC"/>
    <property type="match status" value="1"/>
</dbReference>
<dbReference type="Pfam" id="PF12911">
    <property type="entry name" value="OppC_N"/>
    <property type="match status" value="1"/>
</dbReference>
<organism evidence="9 10">
    <name type="scientific">Desulfotignum balticum</name>
    <dbReference type="NCBI Taxonomy" id="115781"/>
    <lineage>
        <taxon>Bacteria</taxon>
        <taxon>Pseudomonadati</taxon>
        <taxon>Thermodesulfobacteriota</taxon>
        <taxon>Desulfobacteria</taxon>
        <taxon>Desulfobacterales</taxon>
        <taxon>Desulfobacteraceae</taxon>
        <taxon>Desulfotignum</taxon>
    </lineage>
</organism>
<sequence length="333" mass="36665">MTPPRTDTLEQALAENRFEWWDSVCELGRELKRDKPGLIGVILITSLVLMAVFAPYIAPHDPAAQDLTARLAPPVWYDKGTWDHMLGTDHLGRDVLSRAIHGARVSLWVGAAVVLCAGGFGVVMGLMAGYLGGRTDAFIMRWIDTQVAFPGLLLALIILAVIGPSLTTVVVVLALNGWMVYGRMTRSAVLSIRQSPYVEAAEVVGCRWPRILFRHILPNLTSPLLTLGILEFARIVLAEAALSFLGLGIQPPATSWGLDVAMGKNYMFMAWWLVTIPGCAIAVTVLAINLVASWLRLISDPQEREKQFARHMAKGMRKNMQAEIDKERQPETS</sequence>
<reference evidence="9" key="1">
    <citation type="submission" date="2020-07" db="EMBL/GenBank/DDBJ databases">
        <title>Severe corrosion of carbon steel in oil field produced water can be linked to methanogenic archaea containing a special type of NiFe hydrogenase.</title>
        <authorList>
            <person name="Lahme S."/>
            <person name="Mand J."/>
            <person name="Longwell J."/>
            <person name="Smith R."/>
            <person name="Enning D."/>
        </authorList>
    </citation>
    <scope>NUCLEOTIDE SEQUENCE</scope>
    <source>
        <strain evidence="9">MIC098Bin6</strain>
    </source>
</reference>
<keyword evidence="6 7" id="KW-0472">Membrane</keyword>
<dbReference type="Gene3D" id="1.10.3720.10">
    <property type="entry name" value="MetI-like"/>
    <property type="match status" value="1"/>
</dbReference>
<comment type="subcellular location">
    <subcellularLocation>
        <location evidence="1 7">Cell membrane</location>
        <topology evidence="1 7">Multi-pass membrane protein</topology>
    </subcellularLocation>
</comment>
<gene>
    <name evidence="9" type="ORF">H0S81_03825</name>
</gene>
<name>A0A931CUA3_9BACT</name>
<comment type="similarity">
    <text evidence="7">Belongs to the binding-protein-dependent transport system permease family.</text>
</comment>
<evidence type="ECO:0000256" key="6">
    <source>
        <dbReference type="ARBA" id="ARBA00023136"/>
    </source>
</evidence>
<evidence type="ECO:0000259" key="8">
    <source>
        <dbReference type="PROSITE" id="PS50928"/>
    </source>
</evidence>
<dbReference type="PANTHER" id="PTHR43386:SF26">
    <property type="entry name" value="ABC TRANSPORTER PERMEASE PROTEIN"/>
    <property type="match status" value="1"/>
</dbReference>
<dbReference type="GO" id="GO:0055085">
    <property type="term" value="P:transmembrane transport"/>
    <property type="evidence" value="ECO:0007669"/>
    <property type="project" value="InterPro"/>
</dbReference>
<feature type="transmembrane region" description="Helical" evidence="7">
    <location>
        <begin position="151"/>
        <end position="175"/>
    </location>
</feature>
<dbReference type="Proteomes" id="UP000706172">
    <property type="component" value="Unassembled WGS sequence"/>
</dbReference>
<accession>A0A931CUA3</accession>